<dbReference type="Proteomes" id="UP001320831">
    <property type="component" value="Unassembled WGS sequence"/>
</dbReference>
<dbReference type="InterPro" id="IPR007210">
    <property type="entry name" value="ABC_Gly_betaine_transp_sub-bd"/>
</dbReference>
<comment type="caution">
    <text evidence="2">The sequence shown here is derived from an EMBL/GenBank/DDBJ whole genome shotgun (WGS) entry which is preliminary data.</text>
</comment>
<dbReference type="SUPFAM" id="SSF53850">
    <property type="entry name" value="Periplasmic binding protein-like II"/>
    <property type="match status" value="1"/>
</dbReference>
<feature type="domain" description="ABC-type glycine betaine transport system substrate-binding" evidence="1">
    <location>
        <begin position="2"/>
        <end position="279"/>
    </location>
</feature>
<sequence>MIAMPNWPSGQATSNILKVSIAERFGLDAEVRAMGTLSAFRGLDSGEVDIHPEVWRPNLDELIRKYESDKGSVIVSLIGVPAWQGLCATPEAASELGIKDVADLSDPEKATALDTDGDGQGELWIGAPTWSSTAIERVRANSYGYAKTLTLVEVEEDVGMAAVDAAVATGRPMVFACYAPHHVFKLHDIVRLEEPAHDHSKWKIASAEDPLWISKSSATVAWPISHFHIAYSTKFGEEHPDVAAFLEKVNFRPAEVNAMTYALQVERQDPYDYAKNWVADNSGRVDEWVKP</sequence>
<dbReference type="CDD" id="cd13642">
    <property type="entry name" value="PBP2_BCP_1"/>
    <property type="match status" value="1"/>
</dbReference>
<dbReference type="Gene3D" id="3.40.190.100">
    <property type="entry name" value="Glycine betaine-binding periplasmic protein, domain 2"/>
    <property type="match status" value="1"/>
</dbReference>
<keyword evidence="3" id="KW-1185">Reference proteome</keyword>
<evidence type="ECO:0000259" key="1">
    <source>
        <dbReference type="Pfam" id="PF04069"/>
    </source>
</evidence>
<proteinExistence type="predicted"/>
<dbReference type="Gene3D" id="3.10.105.10">
    <property type="entry name" value="Dipeptide-binding Protein, Domain 3"/>
    <property type="match status" value="1"/>
</dbReference>
<dbReference type="EMBL" id="JAOCZP010000014">
    <property type="protein sequence ID" value="MCT7378441.1"/>
    <property type="molecule type" value="Genomic_DNA"/>
</dbReference>
<reference evidence="2 3" key="1">
    <citation type="submission" date="2022-09" db="EMBL/GenBank/DDBJ databases">
        <title>Chelativorans salina sp. nov., a novel slightly halophilic bacterium isolated from a saline lake sediment enrichment.</title>
        <authorList>
            <person name="Gao L."/>
            <person name="Fang B.-Z."/>
            <person name="Li W.-J."/>
        </authorList>
    </citation>
    <scope>NUCLEOTIDE SEQUENCE [LARGE SCALE GENOMIC DNA]</scope>
    <source>
        <strain evidence="2 3">EGI FJ00035</strain>
    </source>
</reference>
<evidence type="ECO:0000313" key="2">
    <source>
        <dbReference type="EMBL" id="MCT7378441.1"/>
    </source>
</evidence>
<protein>
    <submittedName>
        <fullName evidence="2">Amino acid-binding protein</fullName>
    </submittedName>
</protein>
<gene>
    <name evidence="2" type="ORF">N5A92_25860</name>
</gene>
<dbReference type="Pfam" id="PF04069">
    <property type="entry name" value="OpuAC"/>
    <property type="match status" value="1"/>
</dbReference>
<accession>A0ABT2LV83</accession>
<dbReference type="Gene3D" id="3.40.190.10">
    <property type="entry name" value="Periplasmic binding protein-like II"/>
    <property type="match status" value="1"/>
</dbReference>
<organism evidence="2 3">
    <name type="scientific">Chelativorans salis</name>
    <dbReference type="NCBI Taxonomy" id="2978478"/>
    <lineage>
        <taxon>Bacteria</taxon>
        <taxon>Pseudomonadati</taxon>
        <taxon>Pseudomonadota</taxon>
        <taxon>Alphaproteobacteria</taxon>
        <taxon>Hyphomicrobiales</taxon>
        <taxon>Phyllobacteriaceae</taxon>
        <taxon>Chelativorans</taxon>
    </lineage>
</organism>
<name>A0ABT2LV83_9HYPH</name>
<evidence type="ECO:0000313" key="3">
    <source>
        <dbReference type="Proteomes" id="UP001320831"/>
    </source>
</evidence>